<dbReference type="EMBL" id="BAABGX010000002">
    <property type="protein sequence ID" value="GAA4305925.1"/>
    <property type="molecule type" value="Genomic_DNA"/>
</dbReference>
<name>A0ABP8FKZ3_9BACT</name>
<proteinExistence type="predicted"/>
<dbReference type="Proteomes" id="UP001501844">
    <property type="component" value="Unassembled WGS sequence"/>
</dbReference>
<gene>
    <name evidence="1" type="ORF">GCM10023183_20570</name>
</gene>
<organism evidence="1 2">
    <name type="scientific">Nibribacter koreensis</name>
    <dbReference type="NCBI Taxonomy" id="1084519"/>
    <lineage>
        <taxon>Bacteria</taxon>
        <taxon>Pseudomonadati</taxon>
        <taxon>Bacteroidota</taxon>
        <taxon>Cytophagia</taxon>
        <taxon>Cytophagales</taxon>
        <taxon>Hymenobacteraceae</taxon>
        <taxon>Nibribacter</taxon>
    </lineage>
</organism>
<reference evidence="2" key="1">
    <citation type="journal article" date="2019" name="Int. J. Syst. Evol. Microbiol.">
        <title>The Global Catalogue of Microorganisms (GCM) 10K type strain sequencing project: providing services to taxonomists for standard genome sequencing and annotation.</title>
        <authorList>
            <consortium name="The Broad Institute Genomics Platform"/>
            <consortium name="The Broad Institute Genome Sequencing Center for Infectious Disease"/>
            <person name="Wu L."/>
            <person name="Ma J."/>
        </authorList>
    </citation>
    <scope>NUCLEOTIDE SEQUENCE [LARGE SCALE GENOMIC DNA]</scope>
    <source>
        <strain evidence="2">JCM 17917</strain>
    </source>
</reference>
<protein>
    <submittedName>
        <fullName evidence="1">Uncharacterized protein</fullName>
    </submittedName>
</protein>
<accession>A0ABP8FKZ3</accession>
<evidence type="ECO:0000313" key="1">
    <source>
        <dbReference type="EMBL" id="GAA4305925.1"/>
    </source>
</evidence>
<sequence length="98" mass="11211">MFQINAHVLSSIDSSQFGKAQGAYAVIFLNYADIDGAYALAKFYIEDDGWVIDEIQDEYLLFTSAEDVSEEYVPYYNEALETGYSLLFNCYEKDDLKD</sequence>
<comment type="caution">
    <text evidence="1">The sequence shown here is derived from an EMBL/GenBank/DDBJ whole genome shotgun (WGS) entry which is preliminary data.</text>
</comment>
<evidence type="ECO:0000313" key="2">
    <source>
        <dbReference type="Proteomes" id="UP001501844"/>
    </source>
</evidence>
<dbReference type="RefSeq" id="WP_345165481.1">
    <property type="nucleotide sequence ID" value="NZ_BAABGX010000002.1"/>
</dbReference>
<keyword evidence="2" id="KW-1185">Reference proteome</keyword>